<organism evidence="2 3">
    <name type="scientific">Colletotrichum higginsianum (strain IMI 349063)</name>
    <name type="common">Crucifer anthracnose fungus</name>
    <dbReference type="NCBI Taxonomy" id="759273"/>
    <lineage>
        <taxon>Eukaryota</taxon>
        <taxon>Fungi</taxon>
        <taxon>Dikarya</taxon>
        <taxon>Ascomycota</taxon>
        <taxon>Pezizomycotina</taxon>
        <taxon>Sordariomycetes</taxon>
        <taxon>Hypocreomycetidae</taxon>
        <taxon>Glomerellales</taxon>
        <taxon>Glomerellaceae</taxon>
        <taxon>Colletotrichum</taxon>
        <taxon>Colletotrichum destructivum species complex</taxon>
    </lineage>
</organism>
<sequence>KQRWVNWLINATTIQLSASLGYSESLDSAASSSFSPALSCACWMSLMLANLVLGSSWTALLFLTAVLVTWACRSSSFCWVFASSYACSLKPFFTFLNRRR</sequence>
<reference evidence="3" key="1">
    <citation type="journal article" date="2012" name="Nat. Genet.">
        <title>Lifestyle transitions in plant pathogenic Colletotrichum fungi deciphered by genome and transcriptome analyses.</title>
        <authorList>
            <person name="O'Connell R.J."/>
            <person name="Thon M.R."/>
            <person name="Hacquard S."/>
            <person name="Amyotte S.G."/>
            <person name="Kleemann J."/>
            <person name="Torres M.F."/>
            <person name="Damm U."/>
            <person name="Buiate E.A."/>
            <person name="Epstein L."/>
            <person name="Alkan N."/>
            <person name="Altmueller J."/>
            <person name="Alvarado-Balderrama L."/>
            <person name="Bauser C.A."/>
            <person name="Becker C."/>
            <person name="Birren B.W."/>
            <person name="Chen Z."/>
            <person name="Choi J."/>
            <person name="Crouch J.A."/>
            <person name="Duvick J.P."/>
            <person name="Farman M.A."/>
            <person name="Gan P."/>
            <person name="Heiman D."/>
            <person name="Henrissat B."/>
            <person name="Howard R.J."/>
            <person name="Kabbage M."/>
            <person name="Koch C."/>
            <person name="Kracher B."/>
            <person name="Kubo Y."/>
            <person name="Law A.D."/>
            <person name="Lebrun M.-H."/>
            <person name="Lee Y.-H."/>
            <person name="Miyara I."/>
            <person name="Moore N."/>
            <person name="Neumann U."/>
            <person name="Nordstroem K."/>
            <person name="Panaccione D.G."/>
            <person name="Panstruga R."/>
            <person name="Place M."/>
            <person name="Proctor R.H."/>
            <person name="Prusky D."/>
            <person name="Rech G."/>
            <person name="Reinhardt R."/>
            <person name="Rollins J.A."/>
            <person name="Rounsley S."/>
            <person name="Schardl C.L."/>
            <person name="Schwartz D.C."/>
            <person name="Shenoy N."/>
            <person name="Shirasu K."/>
            <person name="Sikhakolli U.R."/>
            <person name="Stueber K."/>
            <person name="Sukno S.A."/>
            <person name="Sweigard J.A."/>
            <person name="Takano Y."/>
            <person name="Takahara H."/>
            <person name="Trail F."/>
            <person name="van der Does H.C."/>
            <person name="Voll L.M."/>
            <person name="Will I."/>
            <person name="Young S."/>
            <person name="Zeng Q."/>
            <person name="Zhang J."/>
            <person name="Zhou S."/>
            <person name="Dickman M.B."/>
            <person name="Schulze-Lefert P."/>
            <person name="Ver Loren van Themaat E."/>
            <person name="Ma L.-J."/>
            <person name="Vaillancourt L.J."/>
        </authorList>
    </citation>
    <scope>NUCLEOTIDE SEQUENCE [LARGE SCALE GENOMIC DNA]</scope>
    <source>
        <strain evidence="3">IMI 349063</strain>
    </source>
</reference>
<feature type="transmembrane region" description="Helical" evidence="1">
    <location>
        <begin position="48"/>
        <end position="71"/>
    </location>
</feature>
<evidence type="ECO:0000313" key="2">
    <source>
        <dbReference type="EMBL" id="CCF47358.1"/>
    </source>
</evidence>
<feature type="non-terminal residue" evidence="2">
    <location>
        <position position="1"/>
    </location>
</feature>
<dbReference type="Proteomes" id="UP000007174">
    <property type="component" value="Unassembled WGS sequence"/>
</dbReference>
<keyword evidence="1" id="KW-0472">Membrane</keyword>
<protein>
    <submittedName>
        <fullName evidence="2">Uncharacterized protein</fullName>
    </submittedName>
</protein>
<accession>H1W4E5</accession>
<gene>
    <name evidence="2" type="ORF">CH063_15780</name>
</gene>
<name>H1W4E5_COLHI</name>
<evidence type="ECO:0000256" key="1">
    <source>
        <dbReference type="SAM" id="Phobius"/>
    </source>
</evidence>
<feature type="transmembrane region" description="Helical" evidence="1">
    <location>
        <begin position="77"/>
        <end position="96"/>
    </location>
</feature>
<dbReference type="EMBL" id="CACQ02009632">
    <property type="protein sequence ID" value="CCF47358.1"/>
    <property type="molecule type" value="Genomic_DNA"/>
</dbReference>
<dbReference type="AlphaFoldDB" id="H1W4E5"/>
<evidence type="ECO:0000313" key="3">
    <source>
        <dbReference type="Proteomes" id="UP000007174"/>
    </source>
</evidence>
<proteinExistence type="predicted"/>
<keyword evidence="1" id="KW-1133">Transmembrane helix</keyword>
<dbReference type="HOGENOM" id="CLU_2312734_0_0_1"/>
<keyword evidence="1" id="KW-0812">Transmembrane</keyword>